<evidence type="ECO:0000313" key="4">
    <source>
        <dbReference type="Proteomes" id="UP001155241"/>
    </source>
</evidence>
<keyword evidence="4" id="KW-1185">Reference proteome</keyword>
<name>A0A9X2F9X7_9BACT</name>
<dbReference type="Proteomes" id="UP001155241">
    <property type="component" value="Unassembled WGS sequence"/>
</dbReference>
<dbReference type="InterPro" id="IPR011652">
    <property type="entry name" value="MORN_2"/>
</dbReference>
<evidence type="ECO:0000256" key="2">
    <source>
        <dbReference type="SAM" id="SignalP"/>
    </source>
</evidence>
<gene>
    <name evidence="3" type="ORF">NG895_11940</name>
</gene>
<evidence type="ECO:0008006" key="5">
    <source>
        <dbReference type="Google" id="ProtNLM"/>
    </source>
</evidence>
<dbReference type="SUPFAM" id="SSF82185">
    <property type="entry name" value="Histone H3 K4-specific methyltransferase SET7/9 N-terminal domain"/>
    <property type="match status" value="2"/>
</dbReference>
<protein>
    <recommendedName>
        <fullName evidence="5">Antitoxin component YwqK of YwqJK toxin-antitoxin module</fullName>
    </recommendedName>
</protein>
<accession>A0A9X2F9X7</accession>
<dbReference type="Gene3D" id="3.90.930.1">
    <property type="match status" value="1"/>
</dbReference>
<dbReference type="Gene3D" id="2.20.110.10">
    <property type="entry name" value="Histone H3 K4-specific methyltransferase SET7/9 N-terminal domain"/>
    <property type="match status" value="1"/>
</dbReference>
<organism evidence="3 4">
    <name type="scientific">Aeoliella straminimaris</name>
    <dbReference type="NCBI Taxonomy" id="2954799"/>
    <lineage>
        <taxon>Bacteria</taxon>
        <taxon>Pseudomonadati</taxon>
        <taxon>Planctomycetota</taxon>
        <taxon>Planctomycetia</taxon>
        <taxon>Pirellulales</taxon>
        <taxon>Lacipirellulaceae</taxon>
        <taxon>Aeoliella</taxon>
    </lineage>
</organism>
<feature type="chain" id="PRO_5040945413" description="Antitoxin component YwqK of YwqJK toxin-antitoxin module" evidence="2">
    <location>
        <begin position="32"/>
        <end position="394"/>
    </location>
</feature>
<dbReference type="Pfam" id="PF07661">
    <property type="entry name" value="MORN_2"/>
    <property type="match status" value="3"/>
</dbReference>
<comment type="caution">
    <text evidence="3">The sequence shown here is derived from an EMBL/GenBank/DDBJ whole genome shotgun (WGS) entry which is preliminary data.</text>
</comment>
<evidence type="ECO:0000256" key="1">
    <source>
        <dbReference type="SAM" id="MobiDB-lite"/>
    </source>
</evidence>
<sequence>MLSTQLLLSKSSTLIVALVMVSGSDAPLAQAQNYIAVLQDSFALAPEPIEADAIKPMEGKPKIEVFRERYPNGAIRIEREVTLDKNGNYVNHGSWQMMNQSGTLTASGQYDFGKRVGNWTLSLDRNDAAILRETPFNMFKAPFTSNANFNNDKIDGDWLIVDAEQRKVSQISFDNGVRHGLAMTWLTNGSVLRQAEYNHGIPVGEVLQANTSTGELQRSATYLDGRRITTNIDYFTRAKRQKSLEEMYLAPKTVQKTPDDFWNSTFATYDHEGEPLRHGLSKTWFKNGQLESEGQYEYNKRVGHFRFWHPNGQISSEGDFKNDEYTGHWVWWHENGQKAITGRYDEGRTIGEWRWWNDKGQLSDRLNYDGSEYADTSEVPHTSQNQELELRLTK</sequence>
<dbReference type="EMBL" id="JAMXLR010000036">
    <property type="protein sequence ID" value="MCO6044619.1"/>
    <property type="molecule type" value="Genomic_DNA"/>
</dbReference>
<proteinExistence type="predicted"/>
<dbReference type="RefSeq" id="WP_252852729.1">
    <property type="nucleotide sequence ID" value="NZ_JAMXLR010000036.1"/>
</dbReference>
<reference evidence="3" key="1">
    <citation type="submission" date="2022-06" db="EMBL/GenBank/DDBJ databases">
        <title>Aeoliella straminimaris, a novel planctomycete from sediments.</title>
        <authorList>
            <person name="Vitorino I.R."/>
            <person name="Lage O.M."/>
        </authorList>
    </citation>
    <scope>NUCLEOTIDE SEQUENCE</scope>
    <source>
        <strain evidence="3">ICT_H6.2</strain>
    </source>
</reference>
<feature type="signal peptide" evidence="2">
    <location>
        <begin position="1"/>
        <end position="31"/>
    </location>
</feature>
<keyword evidence="2" id="KW-0732">Signal</keyword>
<feature type="region of interest" description="Disordered" evidence="1">
    <location>
        <begin position="374"/>
        <end position="394"/>
    </location>
</feature>
<evidence type="ECO:0000313" key="3">
    <source>
        <dbReference type="EMBL" id="MCO6044619.1"/>
    </source>
</evidence>
<dbReference type="PANTHER" id="PTHR33706">
    <property type="entry name" value="MORN VARIANT REPEAT PROTEIN"/>
    <property type="match status" value="1"/>
</dbReference>
<dbReference type="PANTHER" id="PTHR33706:SF1">
    <property type="entry name" value="TPR REPEAT PROTEIN"/>
    <property type="match status" value="1"/>
</dbReference>
<dbReference type="AlphaFoldDB" id="A0A9X2F9X7"/>